<accession>A0ABD2A0D3</accession>
<keyword evidence="2" id="KW-1185">Reference proteome</keyword>
<reference evidence="1 2" key="1">
    <citation type="journal article" date="2024" name="Ann. Entomol. Soc. Am.">
        <title>Genomic analyses of the southern and eastern yellowjacket wasps (Hymenoptera: Vespidae) reveal evolutionary signatures of social life.</title>
        <authorList>
            <person name="Catto M.A."/>
            <person name="Caine P.B."/>
            <person name="Orr S.E."/>
            <person name="Hunt B.G."/>
            <person name="Goodisman M.A.D."/>
        </authorList>
    </citation>
    <scope>NUCLEOTIDE SEQUENCE [LARGE SCALE GENOMIC DNA]</scope>
    <source>
        <strain evidence="1">233</strain>
        <tissue evidence="1">Head and thorax</tissue>
    </source>
</reference>
<evidence type="ECO:0000313" key="2">
    <source>
        <dbReference type="Proteomes" id="UP001607302"/>
    </source>
</evidence>
<name>A0ABD2A0D3_VESSQ</name>
<comment type="caution">
    <text evidence="1">The sequence shown here is derived from an EMBL/GenBank/DDBJ whole genome shotgun (WGS) entry which is preliminary data.</text>
</comment>
<feature type="non-terminal residue" evidence="1">
    <location>
        <position position="1"/>
    </location>
</feature>
<dbReference type="Proteomes" id="UP001607302">
    <property type="component" value="Unassembled WGS sequence"/>
</dbReference>
<organism evidence="1 2">
    <name type="scientific">Vespula squamosa</name>
    <name type="common">Southern yellow jacket</name>
    <name type="synonym">Wasp</name>
    <dbReference type="NCBI Taxonomy" id="30214"/>
    <lineage>
        <taxon>Eukaryota</taxon>
        <taxon>Metazoa</taxon>
        <taxon>Ecdysozoa</taxon>
        <taxon>Arthropoda</taxon>
        <taxon>Hexapoda</taxon>
        <taxon>Insecta</taxon>
        <taxon>Pterygota</taxon>
        <taxon>Neoptera</taxon>
        <taxon>Endopterygota</taxon>
        <taxon>Hymenoptera</taxon>
        <taxon>Apocrita</taxon>
        <taxon>Aculeata</taxon>
        <taxon>Vespoidea</taxon>
        <taxon>Vespidae</taxon>
        <taxon>Vespinae</taxon>
        <taxon>Vespula</taxon>
    </lineage>
</organism>
<dbReference type="EMBL" id="JAUDFV010000157">
    <property type="protein sequence ID" value="KAL2714093.1"/>
    <property type="molecule type" value="Genomic_DNA"/>
</dbReference>
<sequence>VAPLAWILVEFIAGQNVQCIAFLGLYRKPELQRTLHSRKWRDISCETQEKAKDAKWWALRQKSSGRPPVHCLLGHSPKVTDRTHIFFLEAVRKRSQDSARHHALVHPISPAVGCDGGLPSGGHLFPLAGHLLELHQSNGTKARARLDLDFRNKNGRREILAANSNGKDDDFVGGFSLAIARISSRFIELGPERSDAATRLEEPRKDDLERAVPSYLEYYIEKQKLSLAFLQNTLESFHVLASPEYILVCSTCPEFLSGILPEISICSPDHTRSKGLV</sequence>
<protein>
    <submittedName>
        <fullName evidence="1">Salivary secreted peptide</fullName>
    </submittedName>
</protein>
<dbReference type="AlphaFoldDB" id="A0ABD2A0D3"/>
<gene>
    <name evidence="1" type="ORF">V1478_016650</name>
</gene>
<evidence type="ECO:0000313" key="1">
    <source>
        <dbReference type="EMBL" id="KAL2714093.1"/>
    </source>
</evidence>
<proteinExistence type="predicted"/>